<sequence length="174" mass="19205">MAGKKSSQYSNLTEACHDTLTSRGKTNQLAKRLGRTPTTLSQQLNPNVDYTHFDADNVLPAMEEANDDTPLHWLAEQRGYLCVHVVPAGSDCKLEFELMKSSKEFADVVCTYNDIMADGVVDQEESVRFRKEAREAAAQLLAMADAVDAAVDLPKEEVPSSLPRMSGTPTDREQ</sequence>
<dbReference type="RefSeq" id="WP_019999269.1">
    <property type="nucleotide sequence ID" value="NZ_CP192220.1"/>
</dbReference>
<evidence type="ECO:0000313" key="3">
    <source>
        <dbReference type="Proteomes" id="UP000184001"/>
    </source>
</evidence>
<name>A0A8G2F945_9BACT</name>
<dbReference type="Pfam" id="PF06892">
    <property type="entry name" value="Phage_CP76"/>
    <property type="match status" value="1"/>
</dbReference>
<organism evidence="2 3">
    <name type="scientific">Halodesulfovibrio aestuarii</name>
    <dbReference type="NCBI Taxonomy" id="126333"/>
    <lineage>
        <taxon>Bacteria</taxon>
        <taxon>Pseudomonadati</taxon>
        <taxon>Thermodesulfobacteriota</taxon>
        <taxon>Desulfovibrionia</taxon>
        <taxon>Desulfovibrionales</taxon>
        <taxon>Desulfovibrionaceae</taxon>
        <taxon>Halodesulfovibrio</taxon>
    </lineage>
</organism>
<reference evidence="2 3" key="1">
    <citation type="submission" date="2016-11" db="EMBL/GenBank/DDBJ databases">
        <authorList>
            <person name="Varghese N."/>
            <person name="Submissions S."/>
        </authorList>
    </citation>
    <scope>NUCLEOTIDE SEQUENCE [LARGE SCALE GENOMIC DNA]</scope>
    <source>
        <strain evidence="2 3">DSM 17919</strain>
    </source>
</reference>
<evidence type="ECO:0000256" key="1">
    <source>
        <dbReference type="SAM" id="MobiDB-lite"/>
    </source>
</evidence>
<dbReference type="InterPro" id="IPR009679">
    <property type="entry name" value="Phage_186_CII-like"/>
</dbReference>
<dbReference type="GO" id="GO:0003677">
    <property type="term" value="F:DNA binding"/>
    <property type="evidence" value="ECO:0007669"/>
    <property type="project" value="InterPro"/>
</dbReference>
<comment type="caution">
    <text evidence="2">The sequence shown here is derived from an EMBL/GenBank/DDBJ whole genome shotgun (WGS) entry which is preliminary data.</text>
</comment>
<dbReference type="EMBL" id="FQZR01000011">
    <property type="protein sequence ID" value="SHJ72624.1"/>
    <property type="molecule type" value="Genomic_DNA"/>
</dbReference>
<proteinExistence type="predicted"/>
<gene>
    <name evidence="2" type="ORF">SAMN05660830_03095</name>
</gene>
<evidence type="ECO:0000313" key="2">
    <source>
        <dbReference type="EMBL" id="SHJ72624.1"/>
    </source>
</evidence>
<accession>A0A8G2F945</accession>
<dbReference type="Proteomes" id="UP000184001">
    <property type="component" value="Unassembled WGS sequence"/>
</dbReference>
<feature type="region of interest" description="Disordered" evidence="1">
    <location>
        <begin position="152"/>
        <end position="174"/>
    </location>
</feature>
<dbReference type="AlphaFoldDB" id="A0A8G2F945"/>
<protein>
    <submittedName>
        <fullName evidence="2">Uncharacterized protein</fullName>
    </submittedName>
</protein>